<keyword evidence="4" id="KW-0347">Helicase</keyword>
<feature type="compositionally biased region" description="Polar residues" evidence="1">
    <location>
        <begin position="1078"/>
        <end position="1090"/>
    </location>
</feature>
<dbReference type="Gene3D" id="3.90.70.120">
    <property type="match status" value="1"/>
</dbReference>
<feature type="compositionally biased region" description="Basic residues" evidence="1">
    <location>
        <begin position="8"/>
        <end position="21"/>
    </location>
</feature>
<keyword evidence="4" id="KW-0547">Nucleotide-binding</keyword>
<evidence type="ECO:0000256" key="1">
    <source>
        <dbReference type="SAM" id="MobiDB-lite"/>
    </source>
</evidence>
<feature type="region of interest" description="Disordered" evidence="1">
    <location>
        <begin position="1057"/>
        <end position="1090"/>
    </location>
</feature>
<feature type="region of interest" description="Disordered" evidence="1">
    <location>
        <begin position="110"/>
        <end position="136"/>
    </location>
</feature>
<dbReference type="Proteomes" id="UP000887013">
    <property type="component" value="Unassembled WGS sequence"/>
</dbReference>
<reference evidence="4" key="1">
    <citation type="submission" date="2020-08" db="EMBL/GenBank/DDBJ databases">
        <title>Multicomponent nature underlies the extraordinary mechanical properties of spider dragline silk.</title>
        <authorList>
            <person name="Kono N."/>
            <person name="Nakamura H."/>
            <person name="Mori M."/>
            <person name="Yoshida Y."/>
            <person name="Ohtoshi R."/>
            <person name="Malay A.D."/>
            <person name="Moran D.A.P."/>
            <person name="Tomita M."/>
            <person name="Numata K."/>
            <person name="Arakawa K."/>
        </authorList>
    </citation>
    <scope>NUCLEOTIDE SEQUENCE</scope>
</reference>
<sequence length="1090" mass="126142">MKKETALQRKRRLEKEKKKREEKKLLLSEDIQEGAKKCCSLDAGPSLDALLTRRQKNNECQRQKRRNESLSAILTRRQNNAVHMASVRVNETPEESATRRQINAVQTATARANETPEESATRRQNNSVQTAAARASVSAEEQEEMLQIRRNARTQRLASVAEFYNYINTFCDQICQICHQLCYPNQVVKFNNSTPKEYLPGELYNEKELLVCNRCNTHLRSRKDNCPSKAYWNNLLAGEIPDEILALTQPELRLLQRIIPYVKVIKYGGRFGQYGFKGNAILFALDIFQVSEKLPDMLPRSSENAAIVIVTETLDNLNHSRDLTISRDRVYAALRWLVKYNRLYKDVAINHFARLESEDIIRVIPAENNEDINPEIEQHHNDEETRKSTKYKRVSDNSRIVHASWNQSHPTFSNAGYQCYAMVVANMIRASILPPPLWNRSVLDENMLAADRLHSTIKYRTNQQPGAFDILQSEYLFIRNFDVVQDNIRMFGRNFLLNYDEDNWYIAGSLNDGDNDNEFNFTIHQALTNMFNQGQNSCIFVSGSKTLGVMHQNKKYYFTDSHACGERGAPARGYNGKACIIECDTIEELVRILRSVVGSSSTAFAMYYIDVVPIDVENDELEEPEPIEDIVEHEPESENNLPFVSMQTAVMAPIDYNQSIVENELEVSENINEIVRKTKDNIVNVNHEKRAEEYAWYYLFPYGVHGLNEDRPVKITTLDYFQSRIVGQDTRFQRTDYLFYALHMMEYDRIRSTINTCGKKIRGKEGAIEDVHIQMRSIRGSSAYWRTAMNELIAFIKCVGPPTWFITLSCNDLNWLDMRKALLIADKRPGVDPTSICIDEAQQLIEMYPVVLSRHFSRRVNAFMSHIKRNPGFLGGQVVDHWWRIEFQNRGSPHLHLLVWIRNVPSFDTPEGIALIDKVVSCSYPSEEEDPEMYNLVNRNQIHRHTHTCFKRKAHLCRFAFPRKPSRETKIIDENSPEFLQNGGRFCELRRAAHEKAYEPERRDIDADADTGVPPRRQRELIVLEISNCLHSQRLFASTNKMVMELNHLVVTHYRNQKRSSSARIKAQDELLDRDPRNNTSYGQISTEGY</sequence>
<dbReference type="InterPro" id="IPR046700">
    <property type="entry name" value="DUF6570"/>
</dbReference>
<comment type="caution">
    <text evidence="4">The sequence shown here is derived from an EMBL/GenBank/DDBJ whole genome shotgun (WGS) entry which is preliminary data.</text>
</comment>
<evidence type="ECO:0000259" key="3">
    <source>
        <dbReference type="Pfam" id="PF20209"/>
    </source>
</evidence>
<keyword evidence="5" id="KW-1185">Reference proteome</keyword>
<keyword evidence="4" id="KW-0067">ATP-binding</keyword>
<organism evidence="4 5">
    <name type="scientific">Nephila pilipes</name>
    <name type="common">Giant wood spider</name>
    <name type="synonym">Nephila maculata</name>
    <dbReference type="NCBI Taxonomy" id="299642"/>
    <lineage>
        <taxon>Eukaryota</taxon>
        <taxon>Metazoa</taxon>
        <taxon>Ecdysozoa</taxon>
        <taxon>Arthropoda</taxon>
        <taxon>Chelicerata</taxon>
        <taxon>Arachnida</taxon>
        <taxon>Araneae</taxon>
        <taxon>Araneomorphae</taxon>
        <taxon>Entelegynae</taxon>
        <taxon>Araneoidea</taxon>
        <taxon>Nephilidae</taxon>
        <taxon>Nephila</taxon>
    </lineage>
</organism>
<keyword evidence="4" id="KW-0378">Hydrolase</keyword>
<dbReference type="Pfam" id="PF20209">
    <property type="entry name" value="DUF6570"/>
    <property type="match status" value="1"/>
</dbReference>
<dbReference type="OrthoDB" id="6425635at2759"/>
<protein>
    <submittedName>
        <fullName evidence="4">ATP-dependent DNA helicase</fullName>
    </submittedName>
</protein>
<evidence type="ECO:0000259" key="2">
    <source>
        <dbReference type="Pfam" id="PF14214"/>
    </source>
</evidence>
<dbReference type="AlphaFoldDB" id="A0A8X6I4C2"/>
<evidence type="ECO:0000313" key="5">
    <source>
        <dbReference type="Proteomes" id="UP000887013"/>
    </source>
</evidence>
<feature type="region of interest" description="Disordered" evidence="1">
    <location>
        <begin position="1"/>
        <end position="22"/>
    </location>
</feature>
<dbReference type="GO" id="GO:0004386">
    <property type="term" value="F:helicase activity"/>
    <property type="evidence" value="ECO:0007669"/>
    <property type="project" value="UniProtKB-KW"/>
</dbReference>
<name>A0A8X6I4C2_NEPPI</name>
<feature type="domain" description="Helitron helicase-like" evidence="2">
    <location>
        <begin position="762"/>
        <end position="899"/>
    </location>
</feature>
<dbReference type="Pfam" id="PF14214">
    <property type="entry name" value="Helitron_like_N"/>
    <property type="match status" value="1"/>
</dbReference>
<feature type="compositionally biased region" description="Basic and acidic residues" evidence="1">
    <location>
        <begin position="1066"/>
        <end position="1077"/>
    </location>
</feature>
<feature type="domain" description="DUF6570" evidence="3">
    <location>
        <begin position="224"/>
        <end position="351"/>
    </location>
</feature>
<accession>A0A8X6I4C2</accession>
<dbReference type="InterPro" id="IPR025476">
    <property type="entry name" value="Helitron_helicase-like"/>
</dbReference>
<evidence type="ECO:0000313" key="4">
    <source>
        <dbReference type="EMBL" id="GFS30253.1"/>
    </source>
</evidence>
<dbReference type="EMBL" id="BMAW01041681">
    <property type="protein sequence ID" value="GFS30253.1"/>
    <property type="molecule type" value="Genomic_DNA"/>
</dbReference>
<gene>
    <name evidence="4" type="primary">pif1_97</name>
    <name evidence="4" type="ORF">NPIL_195421</name>
</gene>
<proteinExistence type="predicted"/>